<reference evidence="3" key="1">
    <citation type="submission" date="2016-08" db="EMBL/GenBank/DDBJ databases">
        <authorList>
            <person name="Seilhamer J.J."/>
        </authorList>
    </citation>
    <scope>NUCLEOTIDE SEQUENCE</scope>
    <source>
        <strain evidence="3">86</strain>
    </source>
</reference>
<organism evidence="3">
    <name type="scientific">uncultured Pleomorphomonas sp</name>
    <dbReference type="NCBI Taxonomy" id="442121"/>
    <lineage>
        <taxon>Bacteria</taxon>
        <taxon>Pseudomonadati</taxon>
        <taxon>Pseudomonadota</taxon>
        <taxon>Alphaproteobacteria</taxon>
        <taxon>Hyphomicrobiales</taxon>
        <taxon>Pleomorphomonadaceae</taxon>
        <taxon>Pleomorphomonas</taxon>
        <taxon>environmental samples</taxon>
    </lineage>
</organism>
<sequence length="128" mass="14473">MFHFPAFASNPLCIQGLDIFIIANSNRMAAWPVRSPCRARFRLPTDHCSLKMGSPIRKSTDQSLFAAPHGLSQRTTSFIASQRQGIHQMPLRHLIALITHIHPSQKSICKTRSSRRKTDTGRYLKHAP</sequence>
<dbReference type="EMBL" id="FMJD01000002">
    <property type="protein sequence ID" value="SCM71973.1"/>
    <property type="molecule type" value="Genomic_DNA"/>
</dbReference>
<gene>
    <name evidence="2" type="ORF">KL86PLE_100410</name>
    <name evidence="3" type="ORF">KL86PLE_60340</name>
</gene>
<accession>A0A212LKF6</accession>
<protein>
    <submittedName>
        <fullName evidence="3">Uncharacterized protein</fullName>
    </submittedName>
</protein>
<dbReference type="AlphaFoldDB" id="A0A212LKF6"/>
<evidence type="ECO:0000313" key="3">
    <source>
        <dbReference type="EMBL" id="SCM78022.1"/>
    </source>
</evidence>
<evidence type="ECO:0000256" key="1">
    <source>
        <dbReference type="SAM" id="MobiDB-lite"/>
    </source>
</evidence>
<proteinExistence type="predicted"/>
<name>A0A212LKF6_9HYPH</name>
<evidence type="ECO:0000313" key="2">
    <source>
        <dbReference type="EMBL" id="SCM71973.1"/>
    </source>
</evidence>
<dbReference type="EMBL" id="FMJD01000010">
    <property type="protein sequence ID" value="SCM78022.1"/>
    <property type="molecule type" value="Genomic_DNA"/>
</dbReference>
<feature type="region of interest" description="Disordered" evidence="1">
    <location>
        <begin position="108"/>
        <end position="128"/>
    </location>
</feature>